<feature type="domain" description="VHS" evidence="13">
    <location>
        <begin position="18"/>
        <end position="149"/>
    </location>
</feature>
<evidence type="ECO:0000256" key="4">
    <source>
        <dbReference type="ARBA" id="ARBA00022723"/>
    </source>
</evidence>
<evidence type="ECO:0000256" key="3">
    <source>
        <dbReference type="ARBA" id="ARBA00017753"/>
    </source>
</evidence>
<evidence type="ECO:0000256" key="6">
    <source>
        <dbReference type="ARBA" id="ARBA00022753"/>
    </source>
</evidence>
<dbReference type="CDD" id="cd16979">
    <property type="entry name" value="VHS_Vps27"/>
    <property type="match status" value="1"/>
</dbReference>
<feature type="region of interest" description="Disordered" evidence="11">
    <location>
        <begin position="464"/>
        <end position="497"/>
    </location>
</feature>
<dbReference type="SMART" id="SM00726">
    <property type="entry name" value="UIM"/>
    <property type="match status" value="2"/>
</dbReference>
<dbReference type="PROSITE" id="PS50179">
    <property type="entry name" value="VHS"/>
    <property type="match status" value="1"/>
</dbReference>
<dbReference type="Pfam" id="PF02809">
    <property type="entry name" value="UIM"/>
    <property type="match status" value="2"/>
</dbReference>
<feature type="compositionally biased region" description="Basic and acidic residues" evidence="11">
    <location>
        <begin position="303"/>
        <end position="320"/>
    </location>
</feature>
<feature type="region of interest" description="Disordered" evidence="11">
    <location>
        <begin position="279"/>
        <end position="349"/>
    </location>
</feature>
<dbReference type="InterPro" id="IPR011011">
    <property type="entry name" value="Znf_FYVE_PHD"/>
</dbReference>
<feature type="region of interest" description="Disordered" evidence="11">
    <location>
        <begin position="608"/>
        <end position="630"/>
    </location>
</feature>
<comment type="subcellular location">
    <subcellularLocation>
        <location evidence="1">Endosome membrane</location>
        <topology evidence="1">Peripheral membrane protein</topology>
        <orientation evidence="1">Cytoplasmic side</orientation>
    </subcellularLocation>
</comment>
<dbReference type="Gene3D" id="3.30.40.10">
    <property type="entry name" value="Zinc/RING finger domain, C3HC4 (zinc finger)"/>
    <property type="match status" value="1"/>
</dbReference>
<dbReference type="SUPFAM" id="SSF57903">
    <property type="entry name" value="FYVE/PHD zinc finger"/>
    <property type="match status" value="1"/>
</dbReference>
<feature type="compositionally biased region" description="Low complexity" evidence="11">
    <location>
        <begin position="482"/>
        <end position="492"/>
    </location>
</feature>
<evidence type="ECO:0000256" key="8">
    <source>
        <dbReference type="ARBA" id="ARBA00022833"/>
    </source>
</evidence>
<dbReference type="SMART" id="SM00064">
    <property type="entry name" value="FYVE"/>
    <property type="match status" value="1"/>
</dbReference>
<dbReference type="InterPro" id="IPR000306">
    <property type="entry name" value="Znf_FYVE"/>
</dbReference>
<dbReference type="InterPro" id="IPR002014">
    <property type="entry name" value="VHS_dom"/>
</dbReference>
<evidence type="ECO:0000256" key="2">
    <source>
        <dbReference type="ARBA" id="ARBA00008597"/>
    </source>
</evidence>
<dbReference type="Pfam" id="PF01363">
    <property type="entry name" value="FYVE"/>
    <property type="match status" value="1"/>
</dbReference>
<proteinExistence type="inferred from homology"/>
<evidence type="ECO:0000259" key="13">
    <source>
        <dbReference type="PROSITE" id="PS50179"/>
    </source>
</evidence>
<dbReference type="SMART" id="SM00288">
    <property type="entry name" value="VHS"/>
    <property type="match status" value="1"/>
</dbReference>
<dbReference type="GO" id="GO:0033565">
    <property type="term" value="C:ESCRT-0 complex"/>
    <property type="evidence" value="ECO:0007669"/>
    <property type="project" value="TreeGrafter"/>
</dbReference>
<evidence type="ECO:0000259" key="12">
    <source>
        <dbReference type="PROSITE" id="PS50178"/>
    </source>
</evidence>
<dbReference type="Pfam" id="PF21356">
    <property type="entry name" value="Vps27_GAT-like"/>
    <property type="match status" value="1"/>
</dbReference>
<evidence type="ECO:0000256" key="10">
    <source>
        <dbReference type="PROSITE-ProRule" id="PRU00091"/>
    </source>
</evidence>
<dbReference type="GO" id="GO:0006623">
    <property type="term" value="P:protein targeting to vacuole"/>
    <property type="evidence" value="ECO:0007669"/>
    <property type="project" value="TreeGrafter"/>
</dbReference>
<evidence type="ECO:0000256" key="9">
    <source>
        <dbReference type="ARBA" id="ARBA00023136"/>
    </source>
</evidence>
<protein>
    <recommendedName>
        <fullName evidence="3">Vacuolar protein sorting-associated protein 27</fullName>
    </recommendedName>
</protein>
<sequence>MSVTTVGELEDLIQKATSESIPNGEVDLPSAMEISDVIRSRRVLPRDCMRCLKKRIMSSTTNANIQLASWKLVEICIKNGGIPFIKEICSREFMDMMEHAILKSHDNRELEELVIKLLYELYVAFKNDSQLNYVSRVYDKLQARGVQFPQSSVDPTNSMAMFDSRTPADWVDSDACMICSKKFTLINRRHHCRSCGGIYCQEHSSHRIVLPDLGIYEAVRVCDNCYEDYDLKKSSSSGKKKHHSKKKKKLRNDDYDEEEQLRKAIELSLRESKGSIEPIVPVMQAKAEPKVQSSTAEEEDDPDLKAAIEASLKEAEEDKRRRQSYTASAQRSQQKPVPASNKAPVSPNFDLTTTEEEDIHLFASLVERMKTQSATEILEDNQLAKLYQKVLGTRPKLNNALNDSVRKYNVLIDMNTKISDIMTIYDILLERQLNSINLSDRYSVPQAPSDPYSYYQENSGAYHHREQPSHYQQHNSPSATSQMQQSQLPKQQTGDRLPESHLNEIKEIVVSPNQQANELNLPSEPPYPMAEDDDAVPEDRLAARSNELDEEVFKPETIATSSNRTRKLSNPPYPMEEDDESEHVHEPKTSITNYNFPTVPIRKIVQEPSPGIQENVPVPPQSEEKLLIEL</sequence>
<dbReference type="AlphaFoldDB" id="A0A7H9HX30"/>
<dbReference type="PANTHER" id="PTHR47794:SF1">
    <property type="entry name" value="VACUOLAR PROTEIN SORTING-ASSOCIATED PROTEIN 27"/>
    <property type="match status" value="1"/>
</dbReference>
<reference evidence="14 15" key="1">
    <citation type="submission" date="2020-06" db="EMBL/GenBank/DDBJ databases">
        <title>The yeast mating-type switching endonuclease HO is a domesticated member of an unorthodox homing genetic element family.</title>
        <authorList>
            <person name="Coughlan A.Y."/>
            <person name="Lombardi L."/>
            <person name="Braun-Galleani S."/>
            <person name="Martos A.R."/>
            <person name="Galeote V."/>
            <person name="Bigey F."/>
            <person name="Dequin S."/>
            <person name="Byrne K.P."/>
            <person name="Wolfe K.H."/>
        </authorList>
    </citation>
    <scope>NUCLEOTIDE SEQUENCE [LARGE SCALE GENOMIC DNA]</scope>
    <source>
        <strain evidence="14 15">CBS2947</strain>
    </source>
</reference>
<dbReference type="InterPro" id="IPR017455">
    <property type="entry name" value="Znf_FYVE-rel"/>
</dbReference>
<keyword evidence="7 10" id="KW-0863">Zinc-finger</keyword>
<dbReference type="OrthoDB" id="957735at2759"/>
<keyword evidence="15" id="KW-1185">Reference proteome</keyword>
<feature type="compositionally biased region" description="Polar residues" evidence="11">
    <location>
        <begin position="511"/>
        <end position="520"/>
    </location>
</feature>
<evidence type="ECO:0000256" key="7">
    <source>
        <dbReference type="ARBA" id="ARBA00022771"/>
    </source>
</evidence>
<feature type="domain" description="FYVE-type" evidence="12">
    <location>
        <begin position="170"/>
        <end position="230"/>
    </location>
</feature>
<dbReference type="FunFam" id="1.25.40.90:FF:000039">
    <property type="entry name" value="Vacuolar protein sorting-associated protein 27"/>
    <property type="match status" value="1"/>
</dbReference>
<dbReference type="GO" id="GO:0043328">
    <property type="term" value="P:protein transport to vacuole involved in ubiquitin-dependent protein catabolic process via the multivesicular body sorting pathway"/>
    <property type="evidence" value="ECO:0007669"/>
    <property type="project" value="TreeGrafter"/>
</dbReference>
<dbReference type="GO" id="GO:0043130">
    <property type="term" value="F:ubiquitin binding"/>
    <property type="evidence" value="ECO:0007669"/>
    <property type="project" value="InterPro"/>
</dbReference>
<feature type="region of interest" description="Disordered" evidence="11">
    <location>
        <begin position="509"/>
        <end position="535"/>
    </location>
</feature>
<evidence type="ECO:0000313" key="15">
    <source>
        <dbReference type="Proteomes" id="UP000510647"/>
    </source>
</evidence>
<feature type="region of interest" description="Disordered" evidence="11">
    <location>
        <begin position="548"/>
        <end position="594"/>
    </location>
</feature>
<dbReference type="PROSITE" id="PS50330">
    <property type="entry name" value="UIM"/>
    <property type="match status" value="2"/>
</dbReference>
<feature type="compositionally biased region" description="Polar residues" evidence="11">
    <location>
        <begin position="324"/>
        <end position="335"/>
    </location>
</feature>
<dbReference type="Proteomes" id="UP000510647">
    <property type="component" value="Chromosome 6"/>
</dbReference>
<comment type="similarity">
    <text evidence="2">Belongs to the VPS27 family.</text>
</comment>
<dbReference type="Gene3D" id="6.10.140.100">
    <property type="match status" value="1"/>
</dbReference>
<keyword evidence="8" id="KW-0862">Zinc</keyword>
<keyword evidence="4" id="KW-0479">Metal-binding</keyword>
<evidence type="ECO:0000256" key="11">
    <source>
        <dbReference type="SAM" id="MobiDB-lite"/>
    </source>
</evidence>
<dbReference type="GO" id="GO:0032266">
    <property type="term" value="F:phosphatidylinositol-3-phosphate binding"/>
    <property type="evidence" value="ECO:0007669"/>
    <property type="project" value="UniProtKB-ARBA"/>
</dbReference>
<evidence type="ECO:0000313" key="14">
    <source>
        <dbReference type="EMBL" id="QLQ81347.1"/>
    </source>
</evidence>
<keyword evidence="5" id="KW-0677">Repeat</keyword>
<dbReference type="Gene3D" id="1.25.40.90">
    <property type="match status" value="1"/>
</dbReference>
<evidence type="ECO:0000256" key="5">
    <source>
        <dbReference type="ARBA" id="ARBA00022737"/>
    </source>
</evidence>
<dbReference type="CDD" id="cd21385">
    <property type="entry name" value="GAT_Vps27"/>
    <property type="match status" value="1"/>
</dbReference>
<name>A0A7H9HX30_9SACH</name>
<keyword evidence="9" id="KW-0472">Membrane</keyword>
<dbReference type="SUPFAM" id="SSF48464">
    <property type="entry name" value="ENTH/VHS domain"/>
    <property type="match status" value="1"/>
</dbReference>
<accession>A0A7H9HX30</accession>
<dbReference type="CDD" id="cd15760">
    <property type="entry name" value="FYVE_scVPS27p_like"/>
    <property type="match status" value="1"/>
</dbReference>
<organism evidence="14 15">
    <name type="scientific">Torulaspora globosa</name>
    <dbReference type="NCBI Taxonomy" id="48254"/>
    <lineage>
        <taxon>Eukaryota</taxon>
        <taxon>Fungi</taxon>
        <taxon>Dikarya</taxon>
        <taxon>Ascomycota</taxon>
        <taxon>Saccharomycotina</taxon>
        <taxon>Saccharomycetes</taxon>
        <taxon>Saccharomycetales</taxon>
        <taxon>Saccharomycetaceae</taxon>
        <taxon>Torulaspora</taxon>
    </lineage>
</organism>
<gene>
    <name evidence="14" type="ORF">HG537_0F01080</name>
</gene>
<feature type="compositionally biased region" description="Basic residues" evidence="11">
    <location>
        <begin position="238"/>
        <end position="250"/>
    </location>
</feature>
<dbReference type="PROSITE" id="PS50178">
    <property type="entry name" value="ZF_FYVE"/>
    <property type="match status" value="1"/>
</dbReference>
<keyword evidence="6" id="KW-0967">Endosome</keyword>
<evidence type="ECO:0000256" key="1">
    <source>
        <dbReference type="ARBA" id="ARBA00004125"/>
    </source>
</evidence>
<feature type="region of interest" description="Disordered" evidence="11">
    <location>
        <begin position="231"/>
        <end position="257"/>
    </location>
</feature>
<dbReference type="InterPro" id="IPR003903">
    <property type="entry name" value="UIM_dom"/>
</dbReference>
<dbReference type="InterPro" id="IPR049425">
    <property type="entry name" value="Vps27_GAT-like"/>
</dbReference>
<dbReference type="EMBL" id="CP059272">
    <property type="protein sequence ID" value="QLQ81347.1"/>
    <property type="molecule type" value="Genomic_DNA"/>
</dbReference>
<dbReference type="GO" id="GO:0008270">
    <property type="term" value="F:zinc ion binding"/>
    <property type="evidence" value="ECO:0007669"/>
    <property type="project" value="UniProtKB-KW"/>
</dbReference>
<dbReference type="GO" id="GO:0010008">
    <property type="term" value="C:endosome membrane"/>
    <property type="evidence" value="ECO:0007669"/>
    <property type="project" value="UniProtKB-SubCell"/>
</dbReference>
<dbReference type="InterPro" id="IPR008942">
    <property type="entry name" value="ENTH_VHS"/>
</dbReference>
<dbReference type="Pfam" id="PF00790">
    <property type="entry name" value="VHS"/>
    <property type="match status" value="1"/>
</dbReference>
<dbReference type="PANTHER" id="PTHR47794">
    <property type="entry name" value="VACUOLAR PROTEIN SORTING-ASSOCIATED PROTEIN 27"/>
    <property type="match status" value="1"/>
</dbReference>
<dbReference type="Gene3D" id="1.20.5.1940">
    <property type="match status" value="1"/>
</dbReference>
<feature type="compositionally biased region" description="Polar residues" evidence="11">
    <location>
        <begin position="469"/>
        <end position="481"/>
    </location>
</feature>
<dbReference type="InterPro" id="IPR013083">
    <property type="entry name" value="Znf_RING/FYVE/PHD"/>
</dbReference>